<dbReference type="RefSeq" id="WP_153975112.1">
    <property type="nucleotide sequence ID" value="NZ_CP039268.1"/>
</dbReference>
<evidence type="ECO:0000313" key="2">
    <source>
        <dbReference type="EMBL" id="QGU32918.1"/>
    </source>
</evidence>
<gene>
    <name evidence="2" type="ORF">E6P07_07945</name>
</gene>
<evidence type="ECO:0000313" key="3">
    <source>
        <dbReference type="Proteomes" id="UP000426424"/>
    </source>
</evidence>
<feature type="transmembrane region" description="Helical" evidence="1">
    <location>
        <begin position="50"/>
        <end position="69"/>
    </location>
</feature>
<dbReference type="KEGG" id="ttp:E6P07_07945"/>
<keyword evidence="1" id="KW-1133">Transmembrane helix</keyword>
<accession>A0A6I6E8N0</accession>
<protein>
    <recommendedName>
        <fullName evidence="4">Antitermination protein NusG</fullName>
    </recommendedName>
</protein>
<organism evidence="2 3">
    <name type="scientific">Thermochromatium tepidum ATCC 43061</name>
    <dbReference type="NCBI Taxonomy" id="316276"/>
    <lineage>
        <taxon>Bacteria</taxon>
        <taxon>Pseudomonadati</taxon>
        <taxon>Pseudomonadota</taxon>
        <taxon>Gammaproteobacteria</taxon>
        <taxon>Chromatiales</taxon>
        <taxon>Chromatiaceae</taxon>
        <taxon>Thermochromatium</taxon>
    </lineage>
</organism>
<keyword evidence="3" id="KW-1185">Reference proteome</keyword>
<keyword evidence="1" id="KW-0812">Transmembrane</keyword>
<name>A0A6I6E8N0_THETI</name>
<proteinExistence type="predicted"/>
<dbReference type="AlphaFoldDB" id="A0A6I6E8N0"/>
<evidence type="ECO:0000256" key="1">
    <source>
        <dbReference type="SAM" id="Phobius"/>
    </source>
</evidence>
<evidence type="ECO:0008006" key="4">
    <source>
        <dbReference type="Google" id="ProtNLM"/>
    </source>
</evidence>
<dbReference type="Proteomes" id="UP000426424">
    <property type="component" value="Chromosome"/>
</dbReference>
<sequence>MSAKLLLTLAVLLGVYGLVLQARWRIKRLESGTGPGLARLPRSDVSWQRMRLAASLLIAIMTVGSALYLTNRWLEDQEVVQVQVINANTGRITLYESKRGLIEGRQFQTLDGRTIRLADVERMIILAPEPGLDRARPIPQ</sequence>
<keyword evidence="1" id="KW-0472">Membrane</keyword>
<dbReference type="EMBL" id="CP039268">
    <property type="protein sequence ID" value="QGU32918.1"/>
    <property type="molecule type" value="Genomic_DNA"/>
</dbReference>
<reference evidence="2 3" key="1">
    <citation type="submission" date="2019-12" db="EMBL/GenBank/DDBJ databases">
        <title>The complete genome of the thermophilic, anoxygenic phototrophic gammaproteobacterium Thermochromatium tepidum.</title>
        <authorList>
            <person name="Sattley W.M."/>
            <person name="Swingley W.D."/>
            <person name="Burchell B.M."/>
            <person name="Gurbani S.A."/>
            <person name="Kujawa C.M."/>
            <person name="Nuccio D.A."/>
            <person name="Schladweiler J."/>
            <person name="Shaffer K.N."/>
            <person name="Stokes L.M."/>
            <person name="Touchman J.W."/>
            <person name="Blankenship R.E."/>
            <person name="Madigan M.T."/>
        </authorList>
    </citation>
    <scope>NUCLEOTIDE SEQUENCE [LARGE SCALE GENOMIC DNA]</scope>
    <source>
        <strain evidence="2 3">ATCC 43061</strain>
    </source>
</reference>
<dbReference type="OrthoDB" id="6400394at2"/>